<dbReference type="PANTHER" id="PTHR42718">
    <property type="entry name" value="MAJOR FACILITATOR SUPERFAMILY MULTIDRUG TRANSPORTER MFSC"/>
    <property type="match status" value="1"/>
</dbReference>
<evidence type="ECO:0000313" key="10">
    <source>
        <dbReference type="EMBL" id="NDY93772.1"/>
    </source>
</evidence>
<keyword evidence="5 8" id="KW-0812">Transmembrane</keyword>
<feature type="transmembrane region" description="Helical" evidence="8">
    <location>
        <begin position="227"/>
        <end position="251"/>
    </location>
</feature>
<organism evidence="10 11">
    <name type="scientific">Ideonella livida</name>
    <dbReference type="NCBI Taxonomy" id="2707176"/>
    <lineage>
        <taxon>Bacteria</taxon>
        <taxon>Pseudomonadati</taxon>
        <taxon>Pseudomonadota</taxon>
        <taxon>Betaproteobacteria</taxon>
        <taxon>Burkholderiales</taxon>
        <taxon>Sphaerotilaceae</taxon>
        <taxon>Ideonella</taxon>
    </lineage>
</organism>
<evidence type="ECO:0000256" key="4">
    <source>
        <dbReference type="ARBA" id="ARBA00022475"/>
    </source>
</evidence>
<dbReference type="InterPro" id="IPR004812">
    <property type="entry name" value="Efflux_drug-R_Bcr/CmlA"/>
</dbReference>
<comment type="subcellular location">
    <subcellularLocation>
        <location evidence="8">Cell inner membrane</location>
        <topology evidence="8">Multi-pass membrane protein</topology>
    </subcellularLocation>
    <subcellularLocation>
        <location evidence="1">Cell membrane</location>
        <topology evidence="1">Multi-pass membrane protein</topology>
    </subcellularLocation>
</comment>
<keyword evidence="11" id="KW-1185">Reference proteome</keyword>
<keyword evidence="7 8" id="KW-0472">Membrane</keyword>
<feature type="transmembrane region" description="Helical" evidence="8">
    <location>
        <begin position="293"/>
        <end position="314"/>
    </location>
</feature>
<feature type="transmembrane region" description="Helical" evidence="8">
    <location>
        <begin position="355"/>
        <end position="375"/>
    </location>
</feature>
<keyword evidence="4" id="KW-1003">Cell membrane</keyword>
<dbReference type="AlphaFoldDB" id="A0A7C9PKT8"/>
<keyword evidence="3 8" id="KW-0813">Transport</keyword>
<evidence type="ECO:0000256" key="3">
    <source>
        <dbReference type="ARBA" id="ARBA00022448"/>
    </source>
</evidence>
<evidence type="ECO:0000256" key="8">
    <source>
        <dbReference type="RuleBase" id="RU365088"/>
    </source>
</evidence>
<evidence type="ECO:0000256" key="2">
    <source>
        <dbReference type="ARBA" id="ARBA00006236"/>
    </source>
</evidence>
<dbReference type="NCBIfam" id="TIGR00710">
    <property type="entry name" value="efflux_Bcr_CflA"/>
    <property type="match status" value="1"/>
</dbReference>
<evidence type="ECO:0000259" key="9">
    <source>
        <dbReference type="PROSITE" id="PS50850"/>
    </source>
</evidence>
<evidence type="ECO:0000313" key="11">
    <source>
        <dbReference type="Proteomes" id="UP000484255"/>
    </source>
</evidence>
<feature type="domain" description="Major facilitator superfamily (MFS) profile" evidence="9">
    <location>
        <begin position="19"/>
        <end position="413"/>
    </location>
</feature>
<feature type="transmembrane region" description="Helical" evidence="8">
    <location>
        <begin position="55"/>
        <end position="76"/>
    </location>
</feature>
<feature type="transmembrane region" description="Helical" evidence="8">
    <location>
        <begin position="263"/>
        <end position="281"/>
    </location>
</feature>
<name>A0A7C9PKT8_9BURK</name>
<dbReference type="Pfam" id="PF07690">
    <property type="entry name" value="MFS_1"/>
    <property type="match status" value="1"/>
</dbReference>
<dbReference type="InterPro" id="IPR020846">
    <property type="entry name" value="MFS_dom"/>
</dbReference>
<dbReference type="SUPFAM" id="SSF103473">
    <property type="entry name" value="MFS general substrate transporter"/>
    <property type="match status" value="1"/>
</dbReference>
<feature type="transmembrane region" description="Helical" evidence="8">
    <location>
        <begin position="381"/>
        <end position="403"/>
    </location>
</feature>
<dbReference type="RefSeq" id="WP_163459800.1">
    <property type="nucleotide sequence ID" value="NZ_JAAGOH010000047.1"/>
</dbReference>
<evidence type="ECO:0000256" key="6">
    <source>
        <dbReference type="ARBA" id="ARBA00022989"/>
    </source>
</evidence>
<dbReference type="InterPro" id="IPR036259">
    <property type="entry name" value="MFS_trans_sf"/>
</dbReference>
<dbReference type="CDD" id="cd17320">
    <property type="entry name" value="MFS_MdfA_MDR_like"/>
    <property type="match status" value="1"/>
</dbReference>
<evidence type="ECO:0000256" key="7">
    <source>
        <dbReference type="ARBA" id="ARBA00023136"/>
    </source>
</evidence>
<dbReference type="Gene3D" id="1.20.1720.10">
    <property type="entry name" value="Multidrug resistance protein D"/>
    <property type="match status" value="1"/>
</dbReference>
<accession>A0A7C9PKT8</accession>
<dbReference type="GO" id="GO:0005886">
    <property type="term" value="C:plasma membrane"/>
    <property type="evidence" value="ECO:0007669"/>
    <property type="project" value="UniProtKB-SubCell"/>
</dbReference>
<protein>
    <recommendedName>
        <fullName evidence="8">Bcr/CflA family efflux transporter</fullName>
    </recommendedName>
</protein>
<dbReference type="GO" id="GO:0042910">
    <property type="term" value="F:xenobiotic transmembrane transporter activity"/>
    <property type="evidence" value="ECO:0007669"/>
    <property type="project" value="InterPro"/>
</dbReference>
<comment type="similarity">
    <text evidence="2 8">Belongs to the major facilitator superfamily. Bcr/CmlA family.</text>
</comment>
<keyword evidence="8" id="KW-0997">Cell inner membrane</keyword>
<dbReference type="Proteomes" id="UP000484255">
    <property type="component" value="Unassembled WGS sequence"/>
</dbReference>
<gene>
    <name evidence="10" type="ORF">G3A44_21515</name>
</gene>
<feature type="transmembrane region" description="Helical" evidence="8">
    <location>
        <begin position="177"/>
        <end position="196"/>
    </location>
</feature>
<dbReference type="PROSITE" id="PS50850">
    <property type="entry name" value="MFS"/>
    <property type="match status" value="1"/>
</dbReference>
<keyword evidence="6 8" id="KW-1133">Transmembrane helix</keyword>
<sequence>MRTTLLAPGAHEAPRGLTPGLLVLLGSLIGFAPLAIDMYLPAFPTMAQDLHAPESAVQGTLAAYLAGMAAGQIAYGQLADRWGRRLPLMLGLALFLLASLGCAQAASVGELTAWRLLQALGGCAGVVMPLTIVADRVQGEAEMARAMSRLMAVIGLAPVAAPSLGTAVLGLTSWRGIFVLLAVLAAAALVAVWRGLDDHRPVHHAPAGTPRPGPLQAWGTLLRDRRFALAVLVGPLASAGMFAYIGASAFVLIGQHGLSTGQFSAVFAANALVLTLASQVNAQLVRRWRPTQVLAAALPAVTLVGLGLVGLGWWAPQALWPLLLGLGLFMAGLGLVSANGSALALSGHAPQHRGLASGLMGTLQFALGAAVGAALEAGGHVDASVMALAMTGCAAAAWAAALARQRLAPPATA</sequence>
<evidence type="ECO:0000256" key="1">
    <source>
        <dbReference type="ARBA" id="ARBA00004651"/>
    </source>
</evidence>
<feature type="transmembrane region" description="Helical" evidence="8">
    <location>
        <begin position="320"/>
        <end position="343"/>
    </location>
</feature>
<feature type="transmembrane region" description="Helical" evidence="8">
    <location>
        <begin position="113"/>
        <end position="134"/>
    </location>
</feature>
<dbReference type="EMBL" id="JAAGOH010000047">
    <property type="protein sequence ID" value="NDY93772.1"/>
    <property type="molecule type" value="Genomic_DNA"/>
</dbReference>
<feature type="transmembrane region" description="Helical" evidence="8">
    <location>
        <begin position="146"/>
        <end position="171"/>
    </location>
</feature>
<dbReference type="GO" id="GO:1990961">
    <property type="term" value="P:xenobiotic detoxification by transmembrane export across the plasma membrane"/>
    <property type="evidence" value="ECO:0007669"/>
    <property type="project" value="InterPro"/>
</dbReference>
<feature type="transmembrane region" description="Helical" evidence="8">
    <location>
        <begin position="21"/>
        <end position="43"/>
    </location>
</feature>
<proteinExistence type="inferred from homology"/>
<feature type="transmembrane region" description="Helical" evidence="8">
    <location>
        <begin position="88"/>
        <end position="107"/>
    </location>
</feature>
<reference evidence="10 11" key="1">
    <citation type="submission" date="2020-02" db="EMBL/GenBank/DDBJ databases">
        <title>Ideonella bacterium strain TBM-1.</title>
        <authorList>
            <person name="Chen W.-M."/>
        </authorList>
    </citation>
    <scope>NUCLEOTIDE SEQUENCE [LARGE SCALE GENOMIC DNA]</scope>
    <source>
        <strain evidence="10 11">TBM-1</strain>
    </source>
</reference>
<dbReference type="InterPro" id="IPR011701">
    <property type="entry name" value="MFS"/>
</dbReference>
<dbReference type="PANTHER" id="PTHR42718:SF9">
    <property type="entry name" value="MAJOR FACILITATOR SUPERFAMILY MULTIDRUG TRANSPORTER MFSC"/>
    <property type="match status" value="1"/>
</dbReference>
<comment type="caution">
    <text evidence="10">The sequence shown here is derived from an EMBL/GenBank/DDBJ whole genome shotgun (WGS) entry which is preliminary data.</text>
</comment>
<evidence type="ECO:0000256" key="5">
    <source>
        <dbReference type="ARBA" id="ARBA00022692"/>
    </source>
</evidence>